<keyword evidence="1" id="KW-1133">Transmembrane helix</keyword>
<dbReference type="AlphaFoldDB" id="A0AAN7SUX7"/>
<keyword evidence="1" id="KW-0472">Membrane</keyword>
<evidence type="ECO:0000313" key="2">
    <source>
        <dbReference type="EMBL" id="KAK5082217.1"/>
    </source>
</evidence>
<proteinExistence type="predicted"/>
<protein>
    <submittedName>
        <fullName evidence="2">Uncharacterized protein</fullName>
    </submittedName>
</protein>
<evidence type="ECO:0000256" key="1">
    <source>
        <dbReference type="SAM" id="Phobius"/>
    </source>
</evidence>
<name>A0AAN7SUX7_9EURO</name>
<dbReference type="PROSITE" id="PS51257">
    <property type="entry name" value="PROKAR_LIPOPROTEIN"/>
    <property type="match status" value="1"/>
</dbReference>
<feature type="transmembrane region" description="Helical" evidence="1">
    <location>
        <begin position="12"/>
        <end position="31"/>
    </location>
</feature>
<keyword evidence="3" id="KW-1185">Reference proteome</keyword>
<sequence>MSRVPFGLGGWWVSIYYTFHATLLLAACLMYHFEFSSSNEQVVPPVWSYNDIEHAAGSLLKGQKAIEKLGQDTRSSKRISKTVSKLVETISKLASGRIHLTQVSDANNVEGEDMQIPANESYDFGIDSSNFWQQDQFDILSGLGGFDTSLIGFTAA</sequence>
<evidence type="ECO:0000313" key="3">
    <source>
        <dbReference type="Proteomes" id="UP001309876"/>
    </source>
</evidence>
<accession>A0AAN7SUX7</accession>
<reference evidence="2 3" key="1">
    <citation type="submission" date="2023-08" db="EMBL/GenBank/DDBJ databases">
        <title>Black Yeasts Isolated from many extreme environments.</title>
        <authorList>
            <person name="Coleine C."/>
            <person name="Stajich J.E."/>
            <person name="Selbmann L."/>
        </authorList>
    </citation>
    <scope>NUCLEOTIDE SEQUENCE [LARGE SCALE GENOMIC DNA]</scope>
    <source>
        <strain evidence="2 3">CCFEE 5910</strain>
    </source>
</reference>
<comment type="caution">
    <text evidence="2">The sequence shown here is derived from an EMBL/GenBank/DDBJ whole genome shotgun (WGS) entry which is preliminary data.</text>
</comment>
<dbReference type="EMBL" id="JAVRRJ010000008">
    <property type="protein sequence ID" value="KAK5082217.1"/>
    <property type="molecule type" value="Genomic_DNA"/>
</dbReference>
<gene>
    <name evidence="2" type="ORF">LTR05_007361</name>
</gene>
<dbReference type="Proteomes" id="UP001309876">
    <property type="component" value="Unassembled WGS sequence"/>
</dbReference>
<organism evidence="2 3">
    <name type="scientific">Lithohypha guttulata</name>
    <dbReference type="NCBI Taxonomy" id="1690604"/>
    <lineage>
        <taxon>Eukaryota</taxon>
        <taxon>Fungi</taxon>
        <taxon>Dikarya</taxon>
        <taxon>Ascomycota</taxon>
        <taxon>Pezizomycotina</taxon>
        <taxon>Eurotiomycetes</taxon>
        <taxon>Chaetothyriomycetidae</taxon>
        <taxon>Chaetothyriales</taxon>
        <taxon>Trichomeriaceae</taxon>
        <taxon>Lithohypha</taxon>
    </lineage>
</organism>
<keyword evidence="1" id="KW-0812">Transmembrane</keyword>